<gene>
    <name evidence="2" type="ORF">CPB83DRAFT_907491</name>
</gene>
<keyword evidence="3" id="KW-1185">Reference proteome</keyword>
<dbReference type="Proteomes" id="UP000807306">
    <property type="component" value="Unassembled WGS sequence"/>
</dbReference>
<keyword evidence="1" id="KW-0472">Membrane</keyword>
<dbReference type="AlphaFoldDB" id="A0A9P6EEY7"/>
<dbReference type="OrthoDB" id="2564485at2759"/>
<comment type="caution">
    <text evidence="2">The sequence shown here is derived from an EMBL/GenBank/DDBJ whole genome shotgun (WGS) entry which is preliminary data.</text>
</comment>
<organism evidence="2 3">
    <name type="scientific">Crepidotus variabilis</name>
    <dbReference type="NCBI Taxonomy" id="179855"/>
    <lineage>
        <taxon>Eukaryota</taxon>
        <taxon>Fungi</taxon>
        <taxon>Dikarya</taxon>
        <taxon>Basidiomycota</taxon>
        <taxon>Agaricomycotina</taxon>
        <taxon>Agaricomycetes</taxon>
        <taxon>Agaricomycetidae</taxon>
        <taxon>Agaricales</taxon>
        <taxon>Agaricineae</taxon>
        <taxon>Crepidotaceae</taxon>
        <taxon>Crepidotus</taxon>
    </lineage>
</organism>
<feature type="transmembrane region" description="Helical" evidence="1">
    <location>
        <begin position="21"/>
        <end position="44"/>
    </location>
</feature>
<accession>A0A9P6EEY7</accession>
<evidence type="ECO:0000256" key="1">
    <source>
        <dbReference type="SAM" id="Phobius"/>
    </source>
</evidence>
<evidence type="ECO:0000313" key="3">
    <source>
        <dbReference type="Proteomes" id="UP000807306"/>
    </source>
</evidence>
<proteinExistence type="predicted"/>
<sequence>MTFLAIEYPITRQIHWRYLTALSYVGALIVVVFLTTLNVALVGYETVNVFQSDFYATQDFWFYHFLPYGKPKPGTLCEPHFLIIGDHFKVRGSDVDWTILSITANGSNSGLPYTGSTLSSACDITRIGVSSNNGDKSTEVFVILECWDFNGVSMNASASLLSQATTSSDTLGRLLRDVQPSTGDNNLFMRSICNQTLIDFGLSGLPTIQSYSFTAVFRTPCLATATPVACGEEVPKLNASINMEMGNHFVKQDERPLDPYIPDGHDLDTYWPDQRIIWNLFQTIYALARANLANDSPNNFLLHLNALSMVLFKNISQTGTTGSFHSELFSFINTTLLGHMVNQFGESLFNVSGESLRNTSRGKIEAAYLCKRQHLKSLGNLVISVLVAVLSMFSTIWATYMWILSTLAKRSRGANTCIAHVDPSYHSVDSLETAVVASSSREEKAWWIEFMQLGHHLNKPRYERRPLFVADEIVLTSLPHARRY</sequence>
<name>A0A9P6EEY7_9AGAR</name>
<keyword evidence="1" id="KW-0812">Transmembrane</keyword>
<feature type="transmembrane region" description="Helical" evidence="1">
    <location>
        <begin position="381"/>
        <end position="403"/>
    </location>
</feature>
<dbReference type="EMBL" id="MU157859">
    <property type="protein sequence ID" value="KAF9527682.1"/>
    <property type="molecule type" value="Genomic_DNA"/>
</dbReference>
<evidence type="ECO:0000313" key="2">
    <source>
        <dbReference type="EMBL" id="KAF9527682.1"/>
    </source>
</evidence>
<keyword evidence="1" id="KW-1133">Transmembrane helix</keyword>
<protein>
    <submittedName>
        <fullName evidence="2">Uncharacterized protein</fullName>
    </submittedName>
</protein>
<reference evidence="2" key="1">
    <citation type="submission" date="2020-11" db="EMBL/GenBank/DDBJ databases">
        <authorList>
            <consortium name="DOE Joint Genome Institute"/>
            <person name="Ahrendt S."/>
            <person name="Riley R."/>
            <person name="Andreopoulos W."/>
            <person name="Labutti K."/>
            <person name="Pangilinan J."/>
            <person name="Ruiz-Duenas F.J."/>
            <person name="Barrasa J.M."/>
            <person name="Sanchez-Garcia M."/>
            <person name="Camarero S."/>
            <person name="Miyauchi S."/>
            <person name="Serrano A."/>
            <person name="Linde D."/>
            <person name="Babiker R."/>
            <person name="Drula E."/>
            <person name="Ayuso-Fernandez I."/>
            <person name="Pacheco R."/>
            <person name="Padilla G."/>
            <person name="Ferreira P."/>
            <person name="Barriuso J."/>
            <person name="Kellner H."/>
            <person name="Castanera R."/>
            <person name="Alfaro M."/>
            <person name="Ramirez L."/>
            <person name="Pisabarro A.G."/>
            <person name="Kuo A."/>
            <person name="Tritt A."/>
            <person name="Lipzen A."/>
            <person name="He G."/>
            <person name="Yan M."/>
            <person name="Ng V."/>
            <person name="Cullen D."/>
            <person name="Martin F."/>
            <person name="Rosso M.-N."/>
            <person name="Henrissat B."/>
            <person name="Hibbett D."/>
            <person name="Martinez A.T."/>
            <person name="Grigoriev I.V."/>
        </authorList>
    </citation>
    <scope>NUCLEOTIDE SEQUENCE</scope>
    <source>
        <strain evidence="2">CBS 506.95</strain>
    </source>
</reference>